<name>A0A4Z2I3J1_9TELE</name>
<protein>
    <submittedName>
        <fullName evidence="2">Uncharacterized protein</fullName>
    </submittedName>
</protein>
<organism evidence="2 3">
    <name type="scientific">Liparis tanakae</name>
    <name type="common">Tanaka's snailfish</name>
    <dbReference type="NCBI Taxonomy" id="230148"/>
    <lineage>
        <taxon>Eukaryota</taxon>
        <taxon>Metazoa</taxon>
        <taxon>Chordata</taxon>
        <taxon>Craniata</taxon>
        <taxon>Vertebrata</taxon>
        <taxon>Euteleostomi</taxon>
        <taxon>Actinopterygii</taxon>
        <taxon>Neopterygii</taxon>
        <taxon>Teleostei</taxon>
        <taxon>Neoteleostei</taxon>
        <taxon>Acanthomorphata</taxon>
        <taxon>Eupercaria</taxon>
        <taxon>Perciformes</taxon>
        <taxon>Cottioidei</taxon>
        <taxon>Cottales</taxon>
        <taxon>Liparidae</taxon>
        <taxon>Liparis</taxon>
    </lineage>
</organism>
<feature type="compositionally biased region" description="Basic and acidic residues" evidence="1">
    <location>
        <begin position="28"/>
        <end position="45"/>
    </location>
</feature>
<reference evidence="2 3" key="1">
    <citation type="submission" date="2019-03" db="EMBL/GenBank/DDBJ databases">
        <title>First draft genome of Liparis tanakae, snailfish: a comprehensive survey of snailfish specific genes.</title>
        <authorList>
            <person name="Kim W."/>
            <person name="Song I."/>
            <person name="Jeong J.-H."/>
            <person name="Kim D."/>
            <person name="Kim S."/>
            <person name="Ryu S."/>
            <person name="Song J.Y."/>
            <person name="Lee S.K."/>
        </authorList>
    </citation>
    <scope>NUCLEOTIDE SEQUENCE [LARGE SCALE GENOMIC DNA]</scope>
    <source>
        <tissue evidence="2">Muscle</tissue>
    </source>
</reference>
<dbReference type="AlphaFoldDB" id="A0A4Z2I3J1"/>
<keyword evidence="3" id="KW-1185">Reference proteome</keyword>
<evidence type="ECO:0000313" key="3">
    <source>
        <dbReference type="Proteomes" id="UP000314294"/>
    </source>
</evidence>
<comment type="caution">
    <text evidence="2">The sequence shown here is derived from an EMBL/GenBank/DDBJ whole genome shotgun (WGS) entry which is preliminary data.</text>
</comment>
<accession>A0A4Z2I3J1</accession>
<evidence type="ECO:0000256" key="1">
    <source>
        <dbReference type="SAM" id="MobiDB-lite"/>
    </source>
</evidence>
<dbReference type="EMBL" id="SRLO01000135">
    <property type="protein sequence ID" value="TNN72547.1"/>
    <property type="molecule type" value="Genomic_DNA"/>
</dbReference>
<proteinExistence type="predicted"/>
<gene>
    <name evidence="2" type="ORF">EYF80_017154</name>
</gene>
<dbReference type="Proteomes" id="UP000314294">
    <property type="component" value="Unassembled WGS sequence"/>
</dbReference>
<feature type="region of interest" description="Disordered" evidence="1">
    <location>
        <begin position="1"/>
        <end position="62"/>
    </location>
</feature>
<sequence length="62" mass="6978">MTSHLRELSETFQSPRAATETMRPASAAEREVHEGILTTERRPVPRVESLGQLTDTRMSDPL</sequence>
<evidence type="ECO:0000313" key="2">
    <source>
        <dbReference type="EMBL" id="TNN72547.1"/>
    </source>
</evidence>